<name>A0LLX4_SYNFM</name>
<feature type="binding site" evidence="4">
    <location>
        <position position="148"/>
    </location>
    <ligand>
        <name>NADP(+)</name>
        <dbReference type="ChEBI" id="CHEBI:58349"/>
    </ligand>
</feature>
<dbReference type="Gene3D" id="3.90.25.10">
    <property type="entry name" value="UDP-galactose 4-epimerase, domain 1"/>
    <property type="match status" value="1"/>
</dbReference>
<dbReference type="KEGG" id="sfu:Sfum_2748"/>
<dbReference type="GO" id="GO:0008712">
    <property type="term" value="F:ADP-glyceromanno-heptose 6-epimerase activity"/>
    <property type="evidence" value="ECO:0007669"/>
    <property type="project" value="UniProtKB-UniRule"/>
</dbReference>
<dbReference type="InterPro" id="IPR001509">
    <property type="entry name" value="Epimerase_deHydtase"/>
</dbReference>
<feature type="binding site" evidence="4">
    <location>
        <position position="182"/>
    </location>
    <ligand>
        <name>substrate</name>
    </ligand>
</feature>
<keyword evidence="7" id="KW-1185">Reference proteome</keyword>
<dbReference type="EMBL" id="CP000478">
    <property type="protein sequence ID" value="ABK18426.1"/>
    <property type="molecule type" value="Genomic_DNA"/>
</dbReference>
<feature type="domain" description="NAD-dependent epimerase/dehydratase" evidence="5">
    <location>
        <begin position="4"/>
        <end position="245"/>
    </location>
</feature>
<dbReference type="InterPro" id="IPR011912">
    <property type="entry name" value="Heptose_epim"/>
</dbReference>
<comment type="domain">
    <text evidence="4">Contains a large N-terminal NADP-binding domain, and a smaller C-terminal substrate-binding domain.</text>
</comment>
<dbReference type="Proteomes" id="UP000001784">
    <property type="component" value="Chromosome"/>
</dbReference>
<evidence type="ECO:0000313" key="7">
    <source>
        <dbReference type="Proteomes" id="UP000001784"/>
    </source>
</evidence>
<comment type="subunit">
    <text evidence="4">Homopentamer.</text>
</comment>
<feature type="binding site" evidence="4">
    <location>
        <position position="172"/>
    </location>
    <ligand>
        <name>NADP(+)</name>
        <dbReference type="ChEBI" id="CHEBI:58349"/>
    </ligand>
</feature>
<dbReference type="GO" id="GO:0097171">
    <property type="term" value="P:ADP-L-glycero-beta-D-manno-heptose biosynthetic process"/>
    <property type="evidence" value="ECO:0007669"/>
    <property type="project" value="UniProtKB-UniPathway"/>
</dbReference>
<keyword evidence="2 4" id="KW-0413">Isomerase</keyword>
<dbReference type="NCBIfam" id="TIGR02197">
    <property type="entry name" value="heptose_epim"/>
    <property type="match status" value="1"/>
</dbReference>
<feature type="binding site" evidence="4">
    <location>
        <position position="282"/>
    </location>
    <ligand>
        <name>substrate</name>
    </ligand>
</feature>
<feature type="binding site" evidence="4">
    <location>
        <position position="189"/>
    </location>
    <ligand>
        <name>substrate</name>
    </ligand>
</feature>
<sequence>MKRVIVTGGAGFIGSAFIWKLNREGVDDILVVDSLGTGEKWRNLAGLRFSDYLHKSEFLRRIDAGTLSFSPEAVVHMGACSSTAERDADYLMENNTRFTRTLAQWAVQRKRRFLYASSAATYGNGEAGFSDRTDLIRLRPMNMYGYSKHAFDLHAERTGLLGKIVGLKFFNVFGPNEYHKGDMASVVFKACRQIAETGRVRLFRSHRVECAHGEQSRDFIYVKDCIDVMWWLLTHGDVNGLFNLGTGRARTWNDLAKAVFAALRCRPEIEYIPMPEPIRETYQYHTRASMASLRATGCPLTFRSMEEAVHDYVANHLQAQDRYLCSASRNVRAVESRGADAGINDPGVKVPP</sequence>
<dbReference type="InParanoid" id="A0LLX4"/>
<evidence type="ECO:0000256" key="2">
    <source>
        <dbReference type="ARBA" id="ARBA00023235"/>
    </source>
</evidence>
<feature type="active site" description="Proton acceptor" evidence="4">
    <location>
        <position position="144"/>
    </location>
</feature>
<evidence type="ECO:0000256" key="1">
    <source>
        <dbReference type="ARBA" id="ARBA00022857"/>
    </source>
</evidence>
<dbReference type="GO" id="GO:0005975">
    <property type="term" value="P:carbohydrate metabolic process"/>
    <property type="evidence" value="ECO:0007669"/>
    <property type="project" value="UniProtKB-UniRule"/>
</dbReference>
<dbReference type="SUPFAM" id="SSF51735">
    <property type="entry name" value="NAD(P)-binding Rossmann-fold domains"/>
    <property type="match status" value="1"/>
</dbReference>
<dbReference type="InterPro" id="IPR036291">
    <property type="entry name" value="NAD(P)-bd_dom_sf"/>
</dbReference>
<keyword evidence="1 4" id="KW-0521">NADP</keyword>
<accession>A0LLX4</accession>
<dbReference type="PANTHER" id="PTHR43103">
    <property type="entry name" value="NUCLEOSIDE-DIPHOSPHATE-SUGAR EPIMERASE"/>
    <property type="match status" value="1"/>
</dbReference>
<keyword evidence="3 4" id="KW-0119">Carbohydrate metabolism</keyword>
<feature type="binding site" evidence="4">
    <location>
        <position position="55"/>
    </location>
    <ligand>
        <name>NADP(+)</name>
        <dbReference type="ChEBI" id="CHEBI:58349"/>
    </ligand>
</feature>
<dbReference type="EC" id="5.1.3.20" evidence="4"/>
<evidence type="ECO:0000259" key="5">
    <source>
        <dbReference type="Pfam" id="PF01370"/>
    </source>
</evidence>
<dbReference type="GO" id="GO:0050661">
    <property type="term" value="F:NADP binding"/>
    <property type="evidence" value="ECO:0007669"/>
    <property type="project" value="InterPro"/>
</dbReference>
<dbReference type="PANTHER" id="PTHR43103:SF3">
    <property type="entry name" value="ADP-L-GLYCERO-D-MANNO-HEPTOSE-6-EPIMERASE"/>
    <property type="match status" value="1"/>
</dbReference>
<organism evidence="6 7">
    <name type="scientific">Syntrophobacter fumaroxidans (strain DSM 10017 / MPOB)</name>
    <dbReference type="NCBI Taxonomy" id="335543"/>
    <lineage>
        <taxon>Bacteria</taxon>
        <taxon>Pseudomonadati</taxon>
        <taxon>Thermodesulfobacteriota</taxon>
        <taxon>Syntrophobacteria</taxon>
        <taxon>Syntrophobacterales</taxon>
        <taxon>Syntrophobacteraceae</taxon>
        <taxon>Syntrophobacter</taxon>
    </lineage>
</organism>
<comment type="pathway">
    <text evidence="4">Nucleotide-sugar biosynthesis; ADP-L-glycero-beta-D-manno-heptose biosynthesis; ADP-L-glycero-beta-D-manno-heptose from D-glycero-beta-D-manno-heptose 7-phosphate: step 4/4.</text>
</comment>
<dbReference type="RefSeq" id="WP_011699593.1">
    <property type="nucleotide sequence ID" value="NC_008554.1"/>
</dbReference>
<feature type="binding site" evidence="4">
    <location>
        <position position="40"/>
    </location>
    <ligand>
        <name>NADP(+)</name>
        <dbReference type="ChEBI" id="CHEBI:58349"/>
    </ligand>
</feature>
<feature type="binding site" evidence="4">
    <location>
        <begin position="12"/>
        <end position="13"/>
    </location>
    <ligand>
        <name>NADP(+)</name>
        <dbReference type="ChEBI" id="CHEBI:58349"/>
    </ligand>
</feature>
<feature type="binding site" evidence="4">
    <location>
        <begin position="33"/>
        <end position="34"/>
    </location>
    <ligand>
        <name>NADP(+)</name>
        <dbReference type="ChEBI" id="CHEBI:58349"/>
    </ligand>
</feature>
<feature type="binding site" evidence="4">
    <location>
        <begin position="77"/>
        <end position="81"/>
    </location>
    <ligand>
        <name>NADP(+)</name>
        <dbReference type="ChEBI" id="CHEBI:58349"/>
    </ligand>
</feature>
<feature type="binding site" evidence="4">
    <location>
        <position position="171"/>
    </location>
    <ligand>
        <name>substrate</name>
    </ligand>
</feature>
<comment type="similarity">
    <text evidence="4">Belongs to the NAD(P)-dependent epimerase/dehydratase family. HldD subfamily.</text>
</comment>
<gene>
    <name evidence="4" type="primary">hldD</name>
    <name evidence="6" type="ordered locus">Sfum_2748</name>
</gene>
<feature type="binding site" evidence="4">
    <location>
        <position position="217"/>
    </location>
    <ligand>
        <name>substrate</name>
    </ligand>
</feature>
<dbReference type="Pfam" id="PF01370">
    <property type="entry name" value="Epimerase"/>
    <property type="match status" value="1"/>
</dbReference>
<feature type="binding site" evidence="4">
    <location>
        <position position="94"/>
    </location>
    <ligand>
        <name>NADP(+)</name>
        <dbReference type="ChEBI" id="CHEBI:58349"/>
    </ligand>
</feature>
<feature type="active site" description="Proton acceptor" evidence="4">
    <location>
        <position position="180"/>
    </location>
</feature>
<dbReference type="FunCoup" id="A0LLX4">
    <property type="interactions" value="279"/>
</dbReference>
<dbReference type="UniPathway" id="UPA00356">
    <property type="reaction ID" value="UER00440"/>
</dbReference>
<dbReference type="eggNOG" id="COG0451">
    <property type="taxonomic scope" value="Bacteria"/>
</dbReference>
<feature type="binding site" evidence="4">
    <location>
        <begin position="203"/>
        <end position="206"/>
    </location>
    <ligand>
        <name>substrate</name>
    </ligand>
</feature>
<comment type="cofactor">
    <cofactor evidence="4">
        <name>NADP(+)</name>
        <dbReference type="ChEBI" id="CHEBI:58349"/>
    </cofactor>
    <text evidence="4">Binds 1 NADP(+) per subunit.</text>
</comment>
<dbReference type="AlphaFoldDB" id="A0LLX4"/>
<proteinExistence type="inferred from homology"/>
<comment type="catalytic activity">
    <reaction evidence="4">
        <text>ADP-D-glycero-beta-D-manno-heptose = ADP-L-glycero-beta-D-manno-heptose</text>
        <dbReference type="Rhea" id="RHEA:17577"/>
        <dbReference type="ChEBI" id="CHEBI:59967"/>
        <dbReference type="ChEBI" id="CHEBI:61506"/>
        <dbReference type="EC" id="5.1.3.20"/>
    </reaction>
</comment>
<dbReference type="HOGENOM" id="CLU_007383_1_3_7"/>
<dbReference type="Gene3D" id="3.40.50.720">
    <property type="entry name" value="NAD(P)-binding Rossmann-like Domain"/>
    <property type="match status" value="1"/>
</dbReference>
<reference evidence="6 7" key="1">
    <citation type="submission" date="2006-10" db="EMBL/GenBank/DDBJ databases">
        <title>Complete sequence of Syntrophobacter fumaroxidans MPOB.</title>
        <authorList>
            <consortium name="US DOE Joint Genome Institute"/>
            <person name="Copeland A."/>
            <person name="Lucas S."/>
            <person name="Lapidus A."/>
            <person name="Barry K."/>
            <person name="Detter J.C."/>
            <person name="Glavina del Rio T."/>
            <person name="Hammon N."/>
            <person name="Israni S."/>
            <person name="Pitluck S."/>
            <person name="Goltsman E.G."/>
            <person name="Martinez M."/>
            <person name="Schmutz J."/>
            <person name="Larimer F."/>
            <person name="Land M."/>
            <person name="Hauser L."/>
            <person name="Kyrpides N."/>
            <person name="Kim E."/>
            <person name="Boone D.R."/>
            <person name="Brockman F."/>
            <person name="Culley D."/>
            <person name="Ferry J."/>
            <person name="Gunsalus R."/>
            <person name="McInerney M.J."/>
            <person name="Morrison M."/>
            <person name="Plugge C."/>
            <person name="Rohlin L."/>
            <person name="Scholten J."/>
            <person name="Sieber J."/>
            <person name="Stams A.J.M."/>
            <person name="Worm P."/>
            <person name="Henstra A.M."/>
            <person name="Richardson P."/>
        </authorList>
    </citation>
    <scope>NUCLEOTIDE SEQUENCE [LARGE SCALE GENOMIC DNA]</scope>
    <source>
        <strain evidence="7">DSM 10017 / MPOB</strain>
    </source>
</reference>
<dbReference type="STRING" id="335543.Sfum_2748"/>
<dbReference type="OrthoDB" id="9803010at2"/>
<comment type="function">
    <text evidence="4">Catalyzes the interconversion between ADP-D-glycero-beta-D-manno-heptose and ADP-L-glycero-beta-D-manno-heptose via an epimerization at carbon 6 of the heptose.</text>
</comment>
<feature type="binding site" evidence="4">
    <location>
        <position position="180"/>
    </location>
    <ligand>
        <name>NADP(+)</name>
        <dbReference type="ChEBI" id="CHEBI:58349"/>
    </ligand>
</feature>
<protein>
    <recommendedName>
        <fullName evidence="4">ADP-L-glycero-D-manno-heptose-6-epimerase</fullName>
        <ecNumber evidence="4">5.1.3.20</ecNumber>
    </recommendedName>
    <alternativeName>
        <fullName evidence="4">ADP-L-glycero-beta-D-manno-heptose-6-epimerase</fullName>
        <shortName evidence="4">ADP-glyceromanno-heptose 6-epimerase</shortName>
        <shortName evidence="4">ADP-hep 6-epimerase</shortName>
        <shortName evidence="4">AGME</shortName>
    </alternativeName>
</protein>
<dbReference type="CDD" id="cd05248">
    <property type="entry name" value="ADP_GME_SDR_e"/>
    <property type="match status" value="1"/>
</dbReference>
<evidence type="ECO:0000313" key="6">
    <source>
        <dbReference type="EMBL" id="ABK18426.1"/>
    </source>
</evidence>
<evidence type="ECO:0000256" key="3">
    <source>
        <dbReference type="ARBA" id="ARBA00023277"/>
    </source>
</evidence>
<evidence type="ECO:0000256" key="4">
    <source>
        <dbReference type="HAMAP-Rule" id="MF_01601"/>
    </source>
</evidence>
<dbReference type="HAMAP" id="MF_01601">
    <property type="entry name" value="Heptose_epimerase"/>
    <property type="match status" value="1"/>
</dbReference>